<dbReference type="InterPro" id="IPR000157">
    <property type="entry name" value="TIR_dom"/>
</dbReference>
<keyword evidence="6" id="KW-1015">Disulfide bond</keyword>
<dbReference type="GO" id="GO:0016787">
    <property type="term" value="F:hydrolase activity"/>
    <property type="evidence" value="ECO:0007669"/>
    <property type="project" value="UniProtKB-KW"/>
</dbReference>
<evidence type="ECO:0000256" key="9">
    <source>
        <dbReference type="SAM" id="Phobius"/>
    </source>
</evidence>
<dbReference type="SMART" id="SM00409">
    <property type="entry name" value="IG"/>
    <property type="match status" value="2"/>
</dbReference>
<keyword evidence="3" id="KW-0677">Repeat</keyword>
<feature type="domain" description="Ig-like" evidence="11">
    <location>
        <begin position="103"/>
        <end position="164"/>
    </location>
</feature>
<evidence type="ECO:0000256" key="7">
    <source>
        <dbReference type="ARBA" id="ARBA00023180"/>
    </source>
</evidence>
<organism evidence="12 13">
    <name type="scientific">Scomber scombrus</name>
    <name type="common">Atlantic mackerel</name>
    <name type="synonym">Scomber vernalis</name>
    <dbReference type="NCBI Taxonomy" id="13677"/>
    <lineage>
        <taxon>Eukaryota</taxon>
        <taxon>Metazoa</taxon>
        <taxon>Chordata</taxon>
        <taxon>Craniata</taxon>
        <taxon>Vertebrata</taxon>
        <taxon>Euteleostomi</taxon>
        <taxon>Actinopterygii</taxon>
        <taxon>Neopterygii</taxon>
        <taxon>Teleostei</taxon>
        <taxon>Neoteleostei</taxon>
        <taxon>Acanthomorphata</taxon>
        <taxon>Pelagiaria</taxon>
        <taxon>Scombriformes</taxon>
        <taxon>Scombridae</taxon>
        <taxon>Scomber</taxon>
    </lineage>
</organism>
<gene>
    <name evidence="12" type="ORF">FSCOSCO3_A019266</name>
</gene>
<evidence type="ECO:0000256" key="8">
    <source>
        <dbReference type="ARBA" id="ARBA00023319"/>
    </source>
</evidence>
<dbReference type="Pfam" id="PF01582">
    <property type="entry name" value="TIR"/>
    <property type="match status" value="1"/>
</dbReference>
<keyword evidence="9" id="KW-0812">Transmembrane</keyword>
<evidence type="ECO:0000256" key="1">
    <source>
        <dbReference type="ARBA" id="ARBA00009752"/>
    </source>
</evidence>
<dbReference type="EMBL" id="CAWUFR010000164">
    <property type="protein sequence ID" value="CAK6970783.1"/>
    <property type="molecule type" value="Genomic_DNA"/>
</dbReference>
<dbReference type="InterPro" id="IPR003599">
    <property type="entry name" value="Ig_sub"/>
</dbReference>
<dbReference type="Proteomes" id="UP001314229">
    <property type="component" value="Unassembled WGS sequence"/>
</dbReference>
<dbReference type="InterPro" id="IPR013783">
    <property type="entry name" value="Ig-like_fold"/>
</dbReference>
<keyword evidence="7" id="KW-0325">Glycoprotein</keyword>
<dbReference type="InterPro" id="IPR036179">
    <property type="entry name" value="Ig-like_dom_sf"/>
</dbReference>
<dbReference type="PRINTS" id="PR01536">
    <property type="entry name" value="INTRLKN1R12F"/>
</dbReference>
<evidence type="ECO:0000313" key="13">
    <source>
        <dbReference type="Proteomes" id="UP001314229"/>
    </source>
</evidence>
<keyword evidence="2" id="KW-0732">Signal</keyword>
<evidence type="ECO:0000259" key="11">
    <source>
        <dbReference type="PROSITE" id="PS50835"/>
    </source>
</evidence>
<sequence>MVVLLCPHYGGYNHGGANPTWTSYTTQEMDLTNMSSTEQRKMDMLVLGTNLVILKASVNHQGNYSCSLGSVSSQSWFMLTVYITLSREYEEMIQYSETCYTQESCKLHCPDANSPSKNTPNITRNSITWHKDGKSLPEDRFLNEGTVYYLSSTEKKDRGVYTCTRSYLYLDQIYNMSFTVVLDVQPRKTDKRAVIKSPHENEIFEVDLGSTNVINCTADLYSDFDVVSWMVGNSFAETNNNLSVFYNSTRDNDSEEMTASLVFTKVSEEDLSKRYTCKLESASQNPALVSINLVQKEHRSYVPLSVSIVGILVVMVITVVSYVKFKIDITLFLRDTLGCHSSTSDGKSYDAFLMCYTSDTDAGLDAHDRKWLENVLEEKFGYSLCLYDRDVLPGKAVAEAVLDCIKESRMVVLVPTSADLDSGSGLLSAIHEALVERQTHLVFIKTETKKVSRSGSLPEILQHLGEAGHCVTWNGINSKPPSSSFWKQLRYYLPATHHPPKLWLLPQTIHDVNMIC</sequence>
<feature type="transmembrane region" description="Helical" evidence="9">
    <location>
        <begin position="301"/>
        <end position="323"/>
    </location>
</feature>
<evidence type="ECO:0000256" key="5">
    <source>
        <dbReference type="ARBA" id="ARBA00023027"/>
    </source>
</evidence>
<feature type="domain" description="TIR" evidence="10">
    <location>
        <begin position="347"/>
        <end position="493"/>
    </location>
</feature>
<evidence type="ECO:0000256" key="4">
    <source>
        <dbReference type="ARBA" id="ARBA00022801"/>
    </source>
</evidence>
<dbReference type="SMART" id="SM00255">
    <property type="entry name" value="TIR"/>
    <property type="match status" value="1"/>
</dbReference>
<evidence type="ECO:0000256" key="3">
    <source>
        <dbReference type="ARBA" id="ARBA00022737"/>
    </source>
</evidence>
<dbReference type="SUPFAM" id="SSF52200">
    <property type="entry name" value="Toll/Interleukin receptor TIR domain"/>
    <property type="match status" value="1"/>
</dbReference>
<accession>A0AAV1PGP0</accession>
<comment type="caution">
    <text evidence="12">The sequence shown here is derived from an EMBL/GenBank/DDBJ whole genome shotgun (WGS) entry which is preliminary data.</text>
</comment>
<keyword evidence="9" id="KW-1133">Transmembrane helix</keyword>
<keyword evidence="13" id="KW-1185">Reference proteome</keyword>
<dbReference type="GO" id="GO:0004908">
    <property type="term" value="F:interleukin-1 receptor activity"/>
    <property type="evidence" value="ECO:0007669"/>
    <property type="project" value="InterPro"/>
</dbReference>
<evidence type="ECO:0000256" key="6">
    <source>
        <dbReference type="ARBA" id="ARBA00023157"/>
    </source>
</evidence>
<comment type="similarity">
    <text evidence="1">Belongs to the interleukin-1 receptor family.</text>
</comment>
<dbReference type="SUPFAM" id="SSF48726">
    <property type="entry name" value="Immunoglobulin"/>
    <property type="match status" value="2"/>
</dbReference>
<keyword evidence="5" id="KW-0520">NAD</keyword>
<dbReference type="Gene3D" id="3.40.50.10140">
    <property type="entry name" value="Toll/interleukin-1 receptor homology (TIR) domain"/>
    <property type="match status" value="1"/>
</dbReference>
<evidence type="ECO:0000313" key="12">
    <source>
        <dbReference type="EMBL" id="CAK6970783.1"/>
    </source>
</evidence>
<keyword evidence="8" id="KW-0393">Immunoglobulin domain</keyword>
<dbReference type="AlphaFoldDB" id="A0AAV1PGP0"/>
<dbReference type="InterPro" id="IPR035897">
    <property type="entry name" value="Toll_tir_struct_dom_sf"/>
</dbReference>
<evidence type="ECO:0000259" key="10">
    <source>
        <dbReference type="PROSITE" id="PS50104"/>
    </source>
</evidence>
<dbReference type="InterPro" id="IPR007110">
    <property type="entry name" value="Ig-like_dom"/>
</dbReference>
<reference evidence="12 13" key="1">
    <citation type="submission" date="2024-01" db="EMBL/GenBank/DDBJ databases">
        <authorList>
            <person name="Alioto T."/>
            <person name="Alioto T."/>
            <person name="Gomez Garrido J."/>
        </authorList>
    </citation>
    <scope>NUCLEOTIDE SEQUENCE [LARGE SCALE GENOMIC DNA]</scope>
</reference>
<dbReference type="InterPro" id="IPR015621">
    <property type="entry name" value="IL-1_rcpt_fam"/>
</dbReference>
<name>A0AAV1PGP0_SCOSC</name>
<keyword evidence="4" id="KW-0378">Hydrolase</keyword>
<dbReference type="PROSITE" id="PS50835">
    <property type="entry name" value="IG_LIKE"/>
    <property type="match status" value="3"/>
</dbReference>
<dbReference type="PRINTS" id="PR01537">
    <property type="entry name" value="INTRLKN1R1F"/>
</dbReference>
<feature type="domain" description="Ig-like" evidence="11">
    <location>
        <begin position="1"/>
        <end position="84"/>
    </location>
</feature>
<protein>
    <submittedName>
        <fullName evidence="12">Interleukin-18 receptor accessory protein-like</fullName>
    </submittedName>
</protein>
<dbReference type="Gene3D" id="2.60.40.10">
    <property type="entry name" value="Immunoglobulins"/>
    <property type="match status" value="3"/>
</dbReference>
<evidence type="ECO:0000256" key="2">
    <source>
        <dbReference type="ARBA" id="ARBA00022729"/>
    </source>
</evidence>
<dbReference type="PANTHER" id="PTHR11890">
    <property type="entry name" value="INTERLEUKIN-1 RECEPTOR FAMILY MEMBER"/>
    <property type="match status" value="1"/>
</dbReference>
<proteinExistence type="inferred from homology"/>
<keyword evidence="12" id="KW-0675">Receptor</keyword>
<dbReference type="PANTHER" id="PTHR11890:SF6">
    <property type="entry name" value="INTERLEUKIN-18 RECEPTOR 1"/>
    <property type="match status" value="1"/>
</dbReference>
<dbReference type="InterPro" id="IPR004074">
    <property type="entry name" value="IL-1_rcpt_I/II-typ"/>
</dbReference>
<dbReference type="PROSITE" id="PS50104">
    <property type="entry name" value="TIR"/>
    <property type="match status" value="1"/>
</dbReference>
<feature type="domain" description="Ig-like" evidence="11">
    <location>
        <begin position="198"/>
        <end position="290"/>
    </location>
</feature>
<keyword evidence="9" id="KW-0472">Membrane</keyword>